<dbReference type="InterPro" id="IPR013087">
    <property type="entry name" value="Znf_C2H2_type"/>
</dbReference>
<feature type="region of interest" description="Disordered" evidence="6">
    <location>
        <begin position="1259"/>
        <end position="1342"/>
    </location>
</feature>
<feature type="region of interest" description="Disordered" evidence="6">
    <location>
        <begin position="2342"/>
        <end position="2369"/>
    </location>
</feature>
<dbReference type="SUPFAM" id="SSF53098">
    <property type="entry name" value="Ribonuclease H-like"/>
    <property type="match status" value="1"/>
</dbReference>
<dbReference type="EMBL" id="LSRX01000201">
    <property type="protein sequence ID" value="OLQ04751.1"/>
    <property type="molecule type" value="Genomic_DNA"/>
</dbReference>
<dbReference type="Gene3D" id="3.60.10.10">
    <property type="entry name" value="Endonuclease/exonuclease/phosphatase"/>
    <property type="match status" value="1"/>
</dbReference>
<feature type="domain" description="C2H2-type" evidence="8">
    <location>
        <begin position="3796"/>
        <end position="3823"/>
    </location>
</feature>
<feature type="compositionally biased region" description="Basic and acidic residues" evidence="6">
    <location>
        <begin position="1316"/>
        <end position="1328"/>
    </location>
</feature>
<feature type="transmembrane region" description="Helical" evidence="7">
    <location>
        <begin position="495"/>
        <end position="518"/>
    </location>
</feature>
<dbReference type="InterPro" id="IPR036691">
    <property type="entry name" value="Endo/exonu/phosph_ase_sf"/>
</dbReference>
<feature type="compositionally biased region" description="Acidic residues" evidence="6">
    <location>
        <begin position="1264"/>
        <end position="1273"/>
    </location>
</feature>
<dbReference type="PROSITE" id="PS50222">
    <property type="entry name" value="EF_HAND_2"/>
    <property type="match status" value="1"/>
</dbReference>
<dbReference type="SUPFAM" id="SSF81324">
    <property type="entry name" value="Voltage-gated potassium channels"/>
    <property type="match status" value="1"/>
</dbReference>
<dbReference type="InterPro" id="IPR027359">
    <property type="entry name" value="Volt_channel_dom_sf"/>
</dbReference>
<dbReference type="SUPFAM" id="SSF56219">
    <property type="entry name" value="DNase I-like"/>
    <property type="match status" value="1"/>
</dbReference>
<feature type="region of interest" description="Disordered" evidence="6">
    <location>
        <begin position="42"/>
        <end position="79"/>
    </location>
</feature>
<dbReference type="Proteomes" id="UP000186817">
    <property type="component" value="Unassembled WGS sequence"/>
</dbReference>
<dbReference type="GO" id="GO:0005509">
    <property type="term" value="F:calcium ion binding"/>
    <property type="evidence" value="ECO:0007669"/>
    <property type="project" value="InterPro"/>
</dbReference>
<dbReference type="OrthoDB" id="6142323at2759"/>
<dbReference type="Pfam" id="PF00520">
    <property type="entry name" value="Ion_trans"/>
    <property type="match status" value="1"/>
</dbReference>
<dbReference type="InterPro" id="IPR012337">
    <property type="entry name" value="RNaseH-like_sf"/>
</dbReference>
<dbReference type="Gene3D" id="1.10.287.70">
    <property type="match status" value="1"/>
</dbReference>
<keyword evidence="3 7" id="KW-1133">Transmembrane helix</keyword>
<evidence type="ECO:0000259" key="8">
    <source>
        <dbReference type="PROSITE" id="PS50157"/>
    </source>
</evidence>
<proteinExistence type="predicted"/>
<feature type="compositionally biased region" description="Basic and acidic residues" evidence="6">
    <location>
        <begin position="50"/>
        <end position="59"/>
    </location>
</feature>
<evidence type="ECO:0000313" key="11">
    <source>
        <dbReference type="EMBL" id="OLQ04751.1"/>
    </source>
</evidence>
<comment type="caution">
    <text evidence="11">The sequence shown here is derived from an EMBL/GenBank/DDBJ whole genome shotgun (WGS) entry which is preliminary data.</text>
</comment>
<dbReference type="InterPro" id="IPR036397">
    <property type="entry name" value="RNaseH_sf"/>
</dbReference>
<dbReference type="PROSITE" id="PS00028">
    <property type="entry name" value="ZINC_FINGER_C2H2_1"/>
    <property type="match status" value="1"/>
</dbReference>
<feature type="domain" description="EF-hand" evidence="9">
    <location>
        <begin position="620"/>
        <end position="655"/>
    </location>
</feature>
<comment type="subcellular location">
    <subcellularLocation>
        <location evidence="1">Membrane</location>
        <topology evidence="1">Multi-pass membrane protein</topology>
    </subcellularLocation>
</comment>
<evidence type="ECO:0000259" key="10">
    <source>
        <dbReference type="PROSITE" id="PS50879"/>
    </source>
</evidence>
<evidence type="ECO:0000256" key="2">
    <source>
        <dbReference type="ARBA" id="ARBA00022692"/>
    </source>
</evidence>
<evidence type="ECO:0000313" key="12">
    <source>
        <dbReference type="Proteomes" id="UP000186817"/>
    </source>
</evidence>
<dbReference type="InterPro" id="IPR043203">
    <property type="entry name" value="VGCC_Ca_Na"/>
</dbReference>
<protein>
    <submittedName>
        <fullName evidence="11">Voltage-dependent L-type calcium channel subunit alpha-1S</fullName>
    </submittedName>
</protein>
<dbReference type="GO" id="GO:0004523">
    <property type="term" value="F:RNA-DNA hybrid ribonuclease activity"/>
    <property type="evidence" value="ECO:0007669"/>
    <property type="project" value="InterPro"/>
</dbReference>
<name>A0A1Q9EBG8_SYMMI</name>
<accession>A0A1Q9EBG8</accession>
<evidence type="ECO:0000256" key="4">
    <source>
        <dbReference type="ARBA" id="ARBA00023136"/>
    </source>
</evidence>
<keyword evidence="12" id="KW-1185">Reference proteome</keyword>
<evidence type="ECO:0000259" key="9">
    <source>
        <dbReference type="PROSITE" id="PS50222"/>
    </source>
</evidence>
<reference evidence="11 12" key="1">
    <citation type="submission" date="2016-02" db="EMBL/GenBank/DDBJ databases">
        <title>Genome analysis of coral dinoflagellate symbionts highlights evolutionary adaptations to a symbiotic lifestyle.</title>
        <authorList>
            <person name="Aranda M."/>
            <person name="Li Y."/>
            <person name="Liew Y.J."/>
            <person name="Baumgarten S."/>
            <person name="Simakov O."/>
            <person name="Wilson M."/>
            <person name="Piel J."/>
            <person name="Ashoor H."/>
            <person name="Bougouffa S."/>
            <person name="Bajic V.B."/>
            <person name="Ryu T."/>
            <person name="Ravasi T."/>
            <person name="Bayer T."/>
            <person name="Micklem G."/>
            <person name="Kim H."/>
            <person name="Bhak J."/>
            <person name="Lajeunesse T.C."/>
            <person name="Voolstra C.R."/>
        </authorList>
    </citation>
    <scope>NUCLEOTIDE SEQUENCE [LARGE SCALE GENOMIC DNA]</scope>
    <source>
        <strain evidence="11 12">CCMP2467</strain>
    </source>
</reference>
<feature type="compositionally biased region" description="Low complexity" evidence="6">
    <location>
        <begin position="1125"/>
        <end position="1138"/>
    </location>
</feature>
<dbReference type="Pfam" id="PF00075">
    <property type="entry name" value="RNase_H"/>
    <property type="match status" value="1"/>
</dbReference>
<feature type="compositionally biased region" description="Low complexity" evidence="6">
    <location>
        <begin position="1601"/>
        <end position="1621"/>
    </location>
</feature>
<feature type="transmembrane region" description="Helical" evidence="7">
    <location>
        <begin position="408"/>
        <end position="434"/>
    </location>
</feature>
<dbReference type="Gene3D" id="3.30.420.10">
    <property type="entry name" value="Ribonuclease H-like superfamily/Ribonuclease H"/>
    <property type="match status" value="1"/>
</dbReference>
<keyword evidence="2 7" id="KW-0812">Transmembrane</keyword>
<feature type="transmembrane region" description="Helical" evidence="7">
    <location>
        <begin position="890"/>
        <end position="916"/>
    </location>
</feature>
<feature type="transmembrane region" description="Helical" evidence="7">
    <location>
        <begin position="315"/>
        <end position="332"/>
    </location>
</feature>
<organism evidence="11 12">
    <name type="scientific">Symbiodinium microadriaticum</name>
    <name type="common">Dinoflagellate</name>
    <name type="synonym">Zooxanthella microadriatica</name>
    <dbReference type="NCBI Taxonomy" id="2951"/>
    <lineage>
        <taxon>Eukaryota</taxon>
        <taxon>Sar</taxon>
        <taxon>Alveolata</taxon>
        <taxon>Dinophyceae</taxon>
        <taxon>Suessiales</taxon>
        <taxon>Symbiodiniaceae</taxon>
        <taxon>Symbiodinium</taxon>
    </lineage>
</organism>
<dbReference type="GO" id="GO:0003676">
    <property type="term" value="F:nucleic acid binding"/>
    <property type="evidence" value="ECO:0007669"/>
    <property type="project" value="InterPro"/>
</dbReference>
<evidence type="ECO:0000256" key="7">
    <source>
        <dbReference type="SAM" id="Phobius"/>
    </source>
</evidence>
<feature type="region of interest" description="Disordered" evidence="6">
    <location>
        <begin position="720"/>
        <end position="748"/>
    </location>
</feature>
<keyword evidence="5" id="KW-0862">Zinc</keyword>
<keyword evidence="5" id="KW-0479">Metal-binding</keyword>
<dbReference type="GO" id="GO:0008270">
    <property type="term" value="F:zinc ion binding"/>
    <property type="evidence" value="ECO:0007669"/>
    <property type="project" value="UniProtKB-KW"/>
</dbReference>
<dbReference type="PANTHER" id="PTHR10037">
    <property type="entry name" value="VOLTAGE-GATED CATION CHANNEL CALCIUM AND SODIUM"/>
    <property type="match status" value="1"/>
</dbReference>
<dbReference type="GO" id="GO:0001518">
    <property type="term" value="C:voltage-gated sodium channel complex"/>
    <property type="evidence" value="ECO:0007669"/>
    <property type="project" value="TreeGrafter"/>
</dbReference>
<gene>
    <name evidence="11" type="primary">CACNA1S</name>
    <name evidence="11" type="ORF">AK812_SmicGene12123</name>
</gene>
<dbReference type="InterPro" id="IPR005821">
    <property type="entry name" value="Ion_trans_dom"/>
</dbReference>
<feature type="region of interest" description="Disordered" evidence="6">
    <location>
        <begin position="1601"/>
        <end position="1624"/>
    </location>
</feature>
<feature type="transmembrane region" description="Helical" evidence="7">
    <location>
        <begin position="992"/>
        <end position="1013"/>
    </location>
</feature>
<feature type="region of interest" description="Disordered" evidence="6">
    <location>
        <begin position="1109"/>
        <end position="1160"/>
    </location>
</feature>
<feature type="transmembrane region" description="Helical" evidence="7">
    <location>
        <begin position="936"/>
        <end position="957"/>
    </location>
</feature>
<dbReference type="InterPro" id="IPR002156">
    <property type="entry name" value="RNaseH_domain"/>
</dbReference>
<dbReference type="PROSITE" id="PS50879">
    <property type="entry name" value="RNASE_H_1"/>
    <property type="match status" value="1"/>
</dbReference>
<feature type="region of interest" description="Disordered" evidence="6">
    <location>
        <begin position="1707"/>
        <end position="1734"/>
    </location>
</feature>
<keyword evidence="5" id="KW-0863">Zinc-finger</keyword>
<evidence type="ECO:0000256" key="6">
    <source>
        <dbReference type="SAM" id="MobiDB-lite"/>
    </source>
</evidence>
<evidence type="ECO:0000256" key="5">
    <source>
        <dbReference type="PROSITE-ProRule" id="PRU00042"/>
    </source>
</evidence>
<sequence length="4129" mass="453525">MDRDQFIKVLDQCWQDFRRQAIAAYPEQVASLRTPPVGRELQVGSSAVRARSDDDRSLDRSPGLAVSNQSSLKPPENDNSMIDSEIVIASTASPLLRSALKDMQPAEALATSRRLRIRLGVSPHQQLVSGKSLHEALVALGLTRYGVEDMNKLVNALASYIGLYFEDDASPRRVKFQEEADLLSSLQPFWNWPPKDASASPVHDIPQDARLEKNLVPAQALMELFLAEEGHVHRKVFHGTGLLPQFKAMREILLASDANRLVAELTFVRINDLAAPPEAMHPLMYIEPFIALMILANGIVIGFQTDPSYQSWEGWIYLETAFAVFLVLEILFRIQCLRCHAYWCGPERYWNWFDVFLAVTSATDLTLQFVEQQASDIAGTSLLRFTRLIRLARIVKVFRLKIMKDLRLMVKGWIAGIRTLILAFTLLFAVLYVISGFATMALGGQLEVDGDLSPYFRTIPASMFTAFRCFTGECVNSMGHPMTDALAAKFGLTFIIPYVASYMLVTMGIFNVILAVYVDITMRAAKETDDHNAEQHARESVRVARCARELLKSFATAYRELSDVDQGPSAVGKVSSMEFTSNRAGVFTDDDNHDQIEISKELFLVVIQDRGVQKLMDELDLPPDRANMFEVIDADGNGTLHVQELVQGMLKIRGDLTKSDTVAALLATKALQSAVVQLKRDLAQSIETLHYNLNYVEPHQRTALLRSFEHHPDVGVDVEAEPRASSPAHLLSDLPVQPAKPQDGTEHSDNELDVLLAGAATAPPLKPAELRGALRRAKTESWYAETISQLDATPDAAEAQLGGLQSTQRLAAALLLLKAGQSDGYLHLKRCREQAAFGQQPCTQRVPELSLLRSMSNMKAEISSKEDAPEPEHCCDTRCRRRCSLQVRRILFGLLFFSLALPGLCVTGMVFRLMFLSNSLAIPTKIIVLADTFWKASFYTFLCIGAMTLASVVVVHIPEVDQADDWVSNFWGLDVQRGPLRINIKGWQAMGFILRPLGLFVLGGFLFVSQIVLQEHVYSGNWLQDELTENEKEHMHCYFMEQVDRETAVKDKEKLMKGQAVPEFLTITNLNNVSYHMHHRNCLTNRACKLDLAGRSRLYDTITLGRSYRNKQSAPAGGKAKGKTKYSGGEPEPHTWTPTAPPWKPATEGKGQPASSSEDPKVQELLGAIRASFATQSMPAAVAEAIAKVEKDNGKILTKTSRTGSSLGRLPDLHRDLLEKGAQKYQELMTGFDEKEAEAMTKLAAARQAIRALAEKEPVKIEGAESDESDLELMTDTPSGPTATASSEDNQVTQAQKKLRITMDNLLKKMPILDEGTPRRRQRDEKPPEQSGQAANAGEAPPALDDQELAEDLASSQGSLTFLLRWYGEEGLHPAATFGPLPAYQPLWGTEATVKPEAPAVAKPKQAARRPTALSYMLASQIQLLPADLAGPLPDLPVQELSAIVAAPDAGASSRYSVCEPRQNAFSRNAGPHWSPQDYLADAASSVHYVVRQARFHRRAIPGLALPQVTLTPVWARHDQQAVVVDLRPLGGEICTILAEELSTDLQIAGAVTAQGCRIPERLAARLLSGDLVMRTAEGPIVRRLEAPPAHYDWLIFGPTERPAPAEPEPLQAQPAGPPAAESDETACFQVATSLTPAPAFPRPIDFVPASTALPCCRQVGTLSEPTAGPATAFQARQCEPGAFCTAPSNTALLCSGPRHWQVGTLSEPTVSDQVGSGRQTPRDPEADPPPLLTPTGIVDALEPTIYQKIKADDVEVVPAFLKDRRTFEQPVAHFLWGEMAQGQHGTYTVFDRIRHVTVEKCQFQADLESIVALTIARAPFTVSSVQLLTAPLEGFPKPQIVIAEIARPRGEQPIPWDLRPIGLQVHTIRHMPKQDTGDALRALQTQLPPGTDLEGLWRDGLVHVSDALGPVEPRLTEHLDEIQSFRILRVPIAALDGHVMRSPFYFGGTGARESTVTTTWAHATGTAHSPPALRVVVFRGDVSVSLDIRPPFRLFDEVLARLLAQHEHMRPFQPGSTLTLSRAFPPSLGYLQEVLFCISDDHTTPSFLWDARGIDGALTAQTTTVTFMTSEFVIPQEWRDQGWTAAVNGVPVSHTQRTVAPGDFYQPYRGNRHPPCVPQGHVLAMVPALNPFVWPFPLSHFQRMFLPRLRDRRWRLGRHLATAPEHLVYGPEHGEIRIHVATARHLNHEEIVSYMQRLDHPPPWGSIAPTSLNLDNAATFVSKARNSGLNTVLTPAPFYPGHFFVLLVSSRARVLRGVPLASDGAATQAIPATPSVAIPIADRTRPSTPRDDSPQPEATALLQTGTRILPQVPAQVTGTADCGAAPEGCNTLVQGPEGLFSTAPGRREIPTPFGRRTVPAPRTTEQAEPCICHSKPEVHAPTPAGLEAPSDAALTSAPVRTPDPVQMDGPRTPLCLADAVAPPPSGIGWAVTAEMVHQCLEDHGLHCLRTDYSCLDKDLREQASNWESLPPWIPGQPCEELFLFTDGSYYPKATQATWAYVVAARQGNHVGAVGFSAGRVTLQSNHNPSAFQGELEGLLHAIATACQLSVPLVHIGGDCSAALDIGRGVASFDLSNKVARAIQGLVCWAQGQGICFFWHKVEAHAGCAFNETADAIAKQVGRDGDSPSWHTPRPSFDSAIDEDLPERLWMTGPYSLVLGLPVLLSNGTWPAQANSPVAQTVTLPLAGFKSASCQLDTCKLPLRILQYNVLSLRGMAASALLAKGLRTHAVSLAGLQETREHKTGFSTYEEWWILSAPCTAAGTGGAQLWINPTQPGLRWERNTLSIFHASPQVLVVLARVNGLSVALVSAHAPPATSGEEVLSLWWADFAQTIATIPPRFTLLQCIDANARFHACCETPGTLASAPKCPNAKHLRDYALQVEAEATDQFSDTGSRLTSWQSPTGHQALLDYILFPKAWKPAASTRDTPDLGDLHADYDHFPVLLDLDVTCEGRRPPVAHRIDPAALRTPAGQAVARAALATLPHIPWEVCSTQHLELVHRHLQHALEALPRAPPKPRNPALTQATLSLVRRKRHVQRCLRTVRQRKHRQCLWILSQVESQTIFNGAEGIAQLSAFREQEDRWYELFQSARAELRTAMQKDRADFARRAITDAREAGPREFAFKLRAVLRTGRKFRNPPLLPVIREDSTITAGREPVLDAFATFFAKPERARAVPLTELLAPPVSRPTVLQDGTDLPSIVQLANAFAKQKSGKAPGITQLPAEVFRSDPLASARAIWPILAKSMIRDPLPFQWRGGSATAIPKPCKDGSELQGYRSIMLLEPTAKAVQTAFRPQIQEAFVALRSSAHYGGLAGAPITLPAACTRAHLQALNALHLNGGAVFVDCKAAYYSVAREVLSAPPDLIQDDQWAYARAAVFFPDPQRQEGFVQALRSHPTAEALQARPALACFLRKQLDSTWFVGRDDSQFAMRAESGTAPGSPIADLLFGLVFQRFLHDINHCLQSKGYQAFATFSAPTQGDLSTPTWADDVCILFQTATPEEIQCAVQLILETVLEAMAAQGLDANLGAGKTEVMAVIHGRGSQAVKRALFSPNDPCISFQCHGGTAQVRLVSEYIHLGCLLRSDGGELPCITHRELQAQQIFRPVRKKLLSNEHLSRLEKLDLIKSRVLPSFLHGAGMLTLEHQKDRDRFEDAIFKIYRASFRPIVGVSSQGFSNTEILTALGLATPGELLATARARVLADLVRANLRPVLTCLHRTGLWWSLATQAAVDVGLMASQPVCVDDLLSTIRTDNRYVSRMCRGYLRKGCRSRPADDVSLAPREAPEDALPIAASGPSLPWQCRLCSNAYSGKRQLAVHMSRHHGVRPGAVRAAFGTCCQRCLREFWTLRRLTEHLARSTQCLLTYSCSDLPPEPPAPTATEYAWKPAMRSFGPQPWWSTLNPDEATARRDLSDCGSCKLTLFLSLSLDAPISIGRMARGRINYTKVHTTDVFEWITALWGDHIRRAPPSQCHLANQIQPVPAFNVPMEDFAALEMKTDEPKHLRFAPAYLGADGWWWNFTMYFSTEMQTACHYECVAWGDSTAVEKLLEIGMVLGGGYAILLFANEVGNTLGNSLVDRDMKPARLAEVVIKDFRVLYHAIPGAIRALWNGSSSSENFFGNFIFVTAQDHDTYN</sequence>
<feature type="transmembrane region" description="Helical" evidence="7">
    <location>
        <begin position="283"/>
        <end position="303"/>
    </location>
</feature>
<dbReference type="PROSITE" id="PS50157">
    <property type="entry name" value="ZINC_FINGER_C2H2_2"/>
    <property type="match status" value="1"/>
</dbReference>
<evidence type="ECO:0000256" key="3">
    <source>
        <dbReference type="ARBA" id="ARBA00022989"/>
    </source>
</evidence>
<evidence type="ECO:0000256" key="1">
    <source>
        <dbReference type="ARBA" id="ARBA00004141"/>
    </source>
</evidence>
<dbReference type="PANTHER" id="PTHR10037:SF62">
    <property type="entry name" value="SODIUM CHANNEL PROTEIN 60E"/>
    <property type="match status" value="1"/>
</dbReference>
<dbReference type="InterPro" id="IPR002048">
    <property type="entry name" value="EF_hand_dom"/>
</dbReference>
<dbReference type="Gene3D" id="1.20.120.350">
    <property type="entry name" value="Voltage-gated potassium channels. Chain C"/>
    <property type="match status" value="1"/>
</dbReference>
<feature type="compositionally biased region" description="Polar residues" evidence="6">
    <location>
        <begin position="1276"/>
        <end position="1296"/>
    </location>
</feature>
<feature type="compositionally biased region" description="Polar residues" evidence="6">
    <location>
        <begin position="1707"/>
        <end position="1720"/>
    </location>
</feature>
<feature type="compositionally biased region" description="Polar residues" evidence="6">
    <location>
        <begin position="66"/>
        <end position="79"/>
    </location>
</feature>
<feature type="domain" description="RNase H type-1" evidence="10">
    <location>
        <begin position="2478"/>
        <end position="2623"/>
    </location>
</feature>
<dbReference type="Gene3D" id="3.30.160.60">
    <property type="entry name" value="Classic Zinc Finger"/>
    <property type="match status" value="1"/>
</dbReference>
<dbReference type="GO" id="GO:0005248">
    <property type="term" value="F:voltage-gated sodium channel activity"/>
    <property type="evidence" value="ECO:0007669"/>
    <property type="project" value="TreeGrafter"/>
</dbReference>
<keyword evidence="4 7" id="KW-0472">Membrane</keyword>